<feature type="repeat" description="ANK" evidence="3">
    <location>
        <begin position="1058"/>
        <end position="1090"/>
    </location>
</feature>
<comment type="caution">
    <text evidence="6">The sequence shown here is derived from an EMBL/GenBank/DDBJ whole genome shotgun (WGS) entry which is preliminary data.</text>
</comment>
<evidence type="ECO:0000256" key="2">
    <source>
        <dbReference type="ARBA" id="ARBA00023043"/>
    </source>
</evidence>
<evidence type="ECO:0000256" key="4">
    <source>
        <dbReference type="SAM" id="MobiDB-lite"/>
    </source>
</evidence>
<protein>
    <submittedName>
        <fullName evidence="6">Ankyrin repeat-containing domain protein</fullName>
    </submittedName>
</protein>
<dbReference type="PROSITE" id="PS50088">
    <property type="entry name" value="ANK_REPEAT"/>
    <property type="match status" value="10"/>
</dbReference>
<evidence type="ECO:0000256" key="3">
    <source>
        <dbReference type="PROSITE-ProRule" id="PRU00023"/>
    </source>
</evidence>
<feature type="repeat" description="ANK" evidence="3">
    <location>
        <begin position="930"/>
        <end position="958"/>
    </location>
</feature>
<evidence type="ECO:0000313" key="6">
    <source>
        <dbReference type="EMBL" id="KAJ7722426.1"/>
    </source>
</evidence>
<feature type="region of interest" description="Disordered" evidence="4">
    <location>
        <begin position="28"/>
        <end position="48"/>
    </location>
</feature>
<dbReference type="SUPFAM" id="SSF52540">
    <property type="entry name" value="P-loop containing nucleoside triphosphate hydrolases"/>
    <property type="match status" value="1"/>
</dbReference>
<dbReference type="InterPro" id="IPR056884">
    <property type="entry name" value="NPHP3-like_N"/>
</dbReference>
<dbReference type="PANTHER" id="PTHR23206:SF8">
    <property type="entry name" value="ANKYRIN REPEAT AND KH DOMAIN-CONTAINING 1"/>
    <property type="match status" value="1"/>
</dbReference>
<dbReference type="SMART" id="SM00248">
    <property type="entry name" value="ANK"/>
    <property type="match status" value="17"/>
</dbReference>
<organism evidence="6 7">
    <name type="scientific">Mycena maculata</name>
    <dbReference type="NCBI Taxonomy" id="230809"/>
    <lineage>
        <taxon>Eukaryota</taxon>
        <taxon>Fungi</taxon>
        <taxon>Dikarya</taxon>
        <taxon>Basidiomycota</taxon>
        <taxon>Agaricomycotina</taxon>
        <taxon>Agaricomycetes</taxon>
        <taxon>Agaricomycetidae</taxon>
        <taxon>Agaricales</taxon>
        <taxon>Marasmiineae</taxon>
        <taxon>Mycenaceae</taxon>
        <taxon>Mycena</taxon>
    </lineage>
</organism>
<dbReference type="Pfam" id="PF12796">
    <property type="entry name" value="Ank_2"/>
    <property type="match status" value="5"/>
</dbReference>
<dbReference type="InterPro" id="IPR002110">
    <property type="entry name" value="Ankyrin_rpt"/>
</dbReference>
<proteinExistence type="predicted"/>
<sequence length="1281" mass="140415">MAPRDTANPRHSGLQRVKAGLGTIKQKFTQGASRPASVHPADSEEPSRVASIADTDVDTLILAADMVEKIANVVSKVPVIAPVAALVSEVFKTVKDVREMRGNRDTLHTKLRDKMNDFSAATSQEGSYNHATERLQEDLKIYRGLLEEASKLVSDFDDKGSLKTTVQYPLWKQKFDDLEKKIHSFEGRFILNRVTDIQMAQTEKDLREKLHKWLQAPPDMTSKQDELQSLRHEDTGSWFLNGPKFREWKANPGSLWIRGNSGTGKSVLCSTVIGEAFADNQPPPAVAYFYFDVRDEEIRSQRLKVMLRSIVFQLSARSSPPYVALRRLHNELSDVPPRDEHLLKVLDELISELGRPYVVLDALDECNEADHSQLIQFIQRLVGDPAQRPLHFLFTSQPRRVFLEGFPDVTYIDLGASTTTNDIQLFVKRGVSGLKSWANRSEEVTQHVVKQVVDKSNGMFRLSACLLKELSHCHWSKEWEETLNDLPSDLAGIYTRFLGRVPRKHLVYVQAIFRWILVSARPITLDELADAIAFDFSDPAGFIYDPSRREGNTSAIFAWLDGLIVVTKDWRRSVALAHASVQDYILSKQYMERFAAGVDFTERTSHKLITQTCVHYLLYFGDPENPLNAETSPNYPLWAYVTRYWFYHFQRCDGPDATFASTRPLLEGGSSQYGALNHLHEVTGQGYSPEWRCSVSSPLNVCSAIGYTDGVHFILSKNPGIDTAAGEYTRALRTASAAGHKEIVQLLLQRGETGSGDNIKALIDTAWEGVFQTDRADIIELLLDNGTEVGGQGVTPLQTAASEGCTQIVRLLLDKGADLYPTSGSRPSRSPLEMASQKGHTEIVQMFLEDGAIATIPDGTLGSALELASRDGHAETVRMLLNRGAMASARDEEVGSVLQSVSRDGHTEIVRRLLEHGAIARASDEKVGGALQMASRNGHTESVRMLLEHGAIPRARDEEVGSALQLASRDGHTEIVRTLLEHGAMARTSDENVGGALHLASRDGHTEIVRMLLEDDALARAPEGKLGSALALASRDGRTEIVLMLLEHGAIAGAWDGDVGSALALASRDGHTEIVLMLLEKGAIAVARDADVGSALELASRDGHAEIVRMLLDHGAISRAPDEDVGGALRLASREGHLEIVRMLLADDAIAGAPEGKRGDALEMASRDGRTEIVRMLLAQGAIADGKAGSALEFASSYGHTEIVRMLLDHGAISRAPDEDVGGALKLASMNGHTEIARMLLEDDAIVRAPDEKVGSAVELASSHGHQEILLLLLQHGANAA</sequence>
<accession>A0AAD7HKL9</accession>
<dbReference type="PANTHER" id="PTHR23206">
    <property type="entry name" value="MASK PROTEIN"/>
    <property type="match status" value="1"/>
</dbReference>
<feature type="repeat" description="ANK" evidence="3">
    <location>
        <begin position="792"/>
        <end position="824"/>
    </location>
</feature>
<dbReference type="Gene3D" id="3.40.50.300">
    <property type="entry name" value="P-loop containing nucleotide triphosphate hydrolases"/>
    <property type="match status" value="1"/>
</dbReference>
<dbReference type="Proteomes" id="UP001215280">
    <property type="component" value="Unassembled WGS sequence"/>
</dbReference>
<feature type="repeat" description="ANK" evidence="3">
    <location>
        <begin position="1091"/>
        <end position="1123"/>
    </location>
</feature>
<feature type="repeat" description="ANK" evidence="3">
    <location>
        <begin position="992"/>
        <end position="1024"/>
    </location>
</feature>
<dbReference type="PROSITE" id="PS50837">
    <property type="entry name" value="NACHT"/>
    <property type="match status" value="1"/>
</dbReference>
<evidence type="ECO:0000259" key="5">
    <source>
        <dbReference type="PROSITE" id="PS50837"/>
    </source>
</evidence>
<dbReference type="Pfam" id="PF24883">
    <property type="entry name" value="NPHP3_N"/>
    <property type="match status" value="1"/>
</dbReference>
<gene>
    <name evidence="6" type="ORF">DFH07DRAFT_1067403</name>
</gene>
<dbReference type="PROSITE" id="PS50297">
    <property type="entry name" value="ANK_REP_REGION"/>
    <property type="match status" value="8"/>
</dbReference>
<feature type="repeat" description="ANK" evidence="3">
    <location>
        <begin position="860"/>
        <end position="892"/>
    </location>
</feature>
<feature type="repeat" description="ANK" evidence="3">
    <location>
        <begin position="827"/>
        <end position="859"/>
    </location>
</feature>
<reference evidence="6" key="1">
    <citation type="submission" date="2023-03" db="EMBL/GenBank/DDBJ databases">
        <title>Massive genome expansion in bonnet fungi (Mycena s.s.) driven by repeated elements and novel gene families across ecological guilds.</title>
        <authorList>
            <consortium name="Lawrence Berkeley National Laboratory"/>
            <person name="Harder C.B."/>
            <person name="Miyauchi S."/>
            <person name="Viragh M."/>
            <person name="Kuo A."/>
            <person name="Thoen E."/>
            <person name="Andreopoulos B."/>
            <person name="Lu D."/>
            <person name="Skrede I."/>
            <person name="Drula E."/>
            <person name="Henrissat B."/>
            <person name="Morin E."/>
            <person name="Kohler A."/>
            <person name="Barry K."/>
            <person name="LaButti K."/>
            <person name="Morin E."/>
            <person name="Salamov A."/>
            <person name="Lipzen A."/>
            <person name="Mereny Z."/>
            <person name="Hegedus B."/>
            <person name="Baldrian P."/>
            <person name="Stursova M."/>
            <person name="Weitz H."/>
            <person name="Taylor A."/>
            <person name="Grigoriev I.V."/>
            <person name="Nagy L.G."/>
            <person name="Martin F."/>
            <person name="Kauserud H."/>
        </authorList>
    </citation>
    <scope>NUCLEOTIDE SEQUENCE</scope>
    <source>
        <strain evidence="6">CBHHK188m</strain>
    </source>
</reference>
<dbReference type="Gene3D" id="1.25.40.20">
    <property type="entry name" value="Ankyrin repeat-containing domain"/>
    <property type="match status" value="2"/>
</dbReference>
<dbReference type="InterPro" id="IPR036770">
    <property type="entry name" value="Ankyrin_rpt-contain_sf"/>
</dbReference>
<dbReference type="InterPro" id="IPR054471">
    <property type="entry name" value="GPIID_WHD"/>
</dbReference>
<feature type="domain" description="NACHT" evidence="5">
    <location>
        <begin position="253"/>
        <end position="398"/>
    </location>
</feature>
<dbReference type="EMBL" id="JARJLG010000258">
    <property type="protein sequence ID" value="KAJ7722426.1"/>
    <property type="molecule type" value="Genomic_DNA"/>
</dbReference>
<dbReference type="SUPFAM" id="SSF48403">
    <property type="entry name" value="Ankyrin repeat"/>
    <property type="match status" value="2"/>
</dbReference>
<feature type="repeat" description="ANK" evidence="3">
    <location>
        <begin position="1253"/>
        <end position="1281"/>
    </location>
</feature>
<keyword evidence="2 3" id="KW-0040">ANK repeat</keyword>
<keyword evidence="7" id="KW-1185">Reference proteome</keyword>
<dbReference type="Pfam" id="PF22939">
    <property type="entry name" value="WHD_GPIID"/>
    <property type="match status" value="1"/>
</dbReference>
<feature type="repeat" description="ANK" evidence="3">
    <location>
        <begin position="1187"/>
        <end position="1219"/>
    </location>
</feature>
<dbReference type="InterPro" id="IPR007111">
    <property type="entry name" value="NACHT_NTPase"/>
</dbReference>
<evidence type="ECO:0000313" key="7">
    <source>
        <dbReference type="Proteomes" id="UP001215280"/>
    </source>
</evidence>
<dbReference type="InterPro" id="IPR051631">
    <property type="entry name" value="Ankyrin-KH/SAM_domain"/>
</dbReference>
<dbReference type="InterPro" id="IPR027417">
    <property type="entry name" value="P-loop_NTPase"/>
</dbReference>
<evidence type="ECO:0000256" key="1">
    <source>
        <dbReference type="ARBA" id="ARBA00022737"/>
    </source>
</evidence>
<keyword evidence="1" id="KW-0677">Repeat</keyword>
<name>A0AAD7HKL9_9AGAR</name>
<feature type="repeat" description="ANK" evidence="3">
    <location>
        <begin position="959"/>
        <end position="991"/>
    </location>
</feature>